<evidence type="ECO:0000313" key="2">
    <source>
        <dbReference type="EMBL" id="SME87747.1"/>
    </source>
</evidence>
<dbReference type="EMBL" id="FWZT01000001">
    <property type="protein sequence ID" value="SME87747.1"/>
    <property type="molecule type" value="Genomic_DNA"/>
</dbReference>
<name>A0A1Y6B4N4_9BACT</name>
<proteinExistence type="predicted"/>
<accession>A0A1Y6B4N4</accession>
<dbReference type="AlphaFoldDB" id="A0A1Y6B4N4"/>
<evidence type="ECO:0000256" key="1">
    <source>
        <dbReference type="SAM" id="SignalP"/>
    </source>
</evidence>
<sequence>MKPIKTIILVLSLGAFGSSQGMAQDEELGQNEIENSSPTRRHRTYHFGIGVARPMSIGNDYNHYEKLFGSGSAYPEIWGEYSFLTLGGGFDLGVSFRTGLYQDSGKSAGNIDVPDGGLEQDLSDSDVDATQKSQLTLIPLQTSLSLSYAPFSSRFLVASVWGGLSYTYVENTTQANLDSSVDQSEVVPFVNSGFNVEQVVGASLSFDVSKIDPRAAYSLKVYGISGIFLTPFFQTVTTVSNEVGVYDRTTLGVMFSFEATGT</sequence>
<protein>
    <recommendedName>
        <fullName evidence="4">Outer membrane protein beta-barrel domain-containing protein</fullName>
    </recommendedName>
</protein>
<evidence type="ECO:0000313" key="3">
    <source>
        <dbReference type="Proteomes" id="UP000192907"/>
    </source>
</evidence>
<organism evidence="2 3">
    <name type="scientific">Pseudobacteriovorax antillogorgiicola</name>
    <dbReference type="NCBI Taxonomy" id="1513793"/>
    <lineage>
        <taxon>Bacteria</taxon>
        <taxon>Pseudomonadati</taxon>
        <taxon>Bdellovibrionota</taxon>
        <taxon>Oligoflexia</taxon>
        <taxon>Oligoflexales</taxon>
        <taxon>Pseudobacteriovoracaceae</taxon>
        <taxon>Pseudobacteriovorax</taxon>
    </lineage>
</organism>
<feature type="signal peptide" evidence="1">
    <location>
        <begin position="1"/>
        <end position="23"/>
    </location>
</feature>
<dbReference type="RefSeq" id="WP_132314857.1">
    <property type="nucleotide sequence ID" value="NZ_FWZT01000001.1"/>
</dbReference>
<gene>
    <name evidence="2" type="ORF">SAMN06296036_10115</name>
</gene>
<feature type="chain" id="PRO_5012306021" description="Outer membrane protein beta-barrel domain-containing protein" evidence="1">
    <location>
        <begin position="24"/>
        <end position="262"/>
    </location>
</feature>
<reference evidence="3" key="1">
    <citation type="submission" date="2017-04" db="EMBL/GenBank/DDBJ databases">
        <authorList>
            <person name="Varghese N."/>
            <person name="Submissions S."/>
        </authorList>
    </citation>
    <scope>NUCLEOTIDE SEQUENCE [LARGE SCALE GENOMIC DNA]</scope>
    <source>
        <strain evidence="3">RKEM611</strain>
    </source>
</reference>
<dbReference type="STRING" id="1513793.SAMN06296036_10115"/>
<evidence type="ECO:0008006" key="4">
    <source>
        <dbReference type="Google" id="ProtNLM"/>
    </source>
</evidence>
<dbReference type="Proteomes" id="UP000192907">
    <property type="component" value="Unassembled WGS sequence"/>
</dbReference>
<keyword evidence="1" id="KW-0732">Signal</keyword>
<keyword evidence="3" id="KW-1185">Reference proteome</keyword>